<dbReference type="InterPro" id="IPR036291">
    <property type="entry name" value="NAD(P)-bd_dom_sf"/>
</dbReference>
<proteinExistence type="predicted"/>
<sequence length="285" mass="29911">MILVTGATGTIGRALMNELRAARVPRRAMARDAVKAKSLLGDDEDIVQADFTDAASLAAAVDGVDAVFLLTAGGPALAEHDLAMVRAVQGTRVKKLVKLSTFGADTLPLKSSEWHRPGEQAVTQSGLAWTLLRPAAFASNALGWAPQIRAGAPIQVATGEGRHAVVDPRDIAAVAVRALTSDAHDGQAYSLTGPEALSTPRQVAILGAVLGLPIAIEDVSPRVAADRLRAAGVPEAFADAVFEGYTCWRAGNVASRSDDIERVLGHAPRSFEEWARDHAAAFRSD</sequence>
<dbReference type="InterPro" id="IPR051604">
    <property type="entry name" value="Ergot_Alk_Oxidoreductase"/>
</dbReference>
<dbReference type="InterPro" id="IPR016040">
    <property type="entry name" value="NAD(P)-bd_dom"/>
</dbReference>
<dbReference type="RefSeq" id="WP_394846083.1">
    <property type="nucleotide sequence ID" value="NZ_CP089982.1"/>
</dbReference>
<gene>
    <name evidence="2" type="ORF">LZC95_01305</name>
</gene>
<dbReference type="CDD" id="cd05269">
    <property type="entry name" value="TMR_SDR_a"/>
    <property type="match status" value="1"/>
</dbReference>
<dbReference type="Gene3D" id="3.40.50.720">
    <property type="entry name" value="NAD(P)-binding Rossmann-like Domain"/>
    <property type="match status" value="1"/>
</dbReference>
<protein>
    <submittedName>
        <fullName evidence="2">SDR family oxidoreductase</fullName>
    </submittedName>
</protein>
<dbReference type="Proteomes" id="UP001379533">
    <property type="component" value="Chromosome"/>
</dbReference>
<dbReference type="EMBL" id="CP089982">
    <property type="protein sequence ID" value="WXA95477.1"/>
    <property type="molecule type" value="Genomic_DNA"/>
</dbReference>
<evidence type="ECO:0000259" key="1">
    <source>
        <dbReference type="Pfam" id="PF13460"/>
    </source>
</evidence>
<evidence type="ECO:0000313" key="2">
    <source>
        <dbReference type="EMBL" id="WXA95477.1"/>
    </source>
</evidence>
<feature type="domain" description="NAD(P)-binding" evidence="1">
    <location>
        <begin position="6"/>
        <end position="181"/>
    </location>
</feature>
<accession>A0ABZ2K9W8</accession>
<dbReference type="Pfam" id="PF13460">
    <property type="entry name" value="NAD_binding_10"/>
    <property type="match status" value="1"/>
</dbReference>
<evidence type="ECO:0000313" key="3">
    <source>
        <dbReference type="Proteomes" id="UP001379533"/>
    </source>
</evidence>
<dbReference type="PANTHER" id="PTHR43162:SF1">
    <property type="entry name" value="PRESTALK A DIFFERENTIATION PROTEIN A"/>
    <property type="match status" value="1"/>
</dbReference>
<dbReference type="PANTHER" id="PTHR43162">
    <property type="match status" value="1"/>
</dbReference>
<reference evidence="2 3" key="1">
    <citation type="submission" date="2021-12" db="EMBL/GenBank/DDBJ databases">
        <title>Discovery of the Pendulisporaceae a myxobacterial family with distinct sporulation behavior and unique specialized metabolism.</title>
        <authorList>
            <person name="Garcia R."/>
            <person name="Popoff A."/>
            <person name="Bader C.D."/>
            <person name="Loehr J."/>
            <person name="Walesch S."/>
            <person name="Walt C."/>
            <person name="Boldt J."/>
            <person name="Bunk B."/>
            <person name="Haeckl F.J.F.P.J."/>
            <person name="Gunesch A.P."/>
            <person name="Birkelbach J."/>
            <person name="Nuebel U."/>
            <person name="Pietschmann T."/>
            <person name="Bach T."/>
            <person name="Mueller R."/>
        </authorList>
    </citation>
    <scope>NUCLEOTIDE SEQUENCE [LARGE SCALE GENOMIC DNA]</scope>
    <source>
        <strain evidence="2 3">MSr12523</strain>
    </source>
</reference>
<keyword evidence="3" id="KW-1185">Reference proteome</keyword>
<dbReference type="Gene3D" id="3.90.25.10">
    <property type="entry name" value="UDP-galactose 4-epimerase, domain 1"/>
    <property type="match status" value="1"/>
</dbReference>
<dbReference type="SUPFAM" id="SSF51735">
    <property type="entry name" value="NAD(P)-binding Rossmann-fold domains"/>
    <property type="match status" value="1"/>
</dbReference>
<name>A0ABZ2K9W8_9BACT</name>
<organism evidence="2 3">
    <name type="scientific">Pendulispora brunnea</name>
    <dbReference type="NCBI Taxonomy" id="2905690"/>
    <lineage>
        <taxon>Bacteria</taxon>
        <taxon>Pseudomonadati</taxon>
        <taxon>Myxococcota</taxon>
        <taxon>Myxococcia</taxon>
        <taxon>Myxococcales</taxon>
        <taxon>Sorangiineae</taxon>
        <taxon>Pendulisporaceae</taxon>
        <taxon>Pendulispora</taxon>
    </lineage>
</organism>